<dbReference type="InterPro" id="IPR027304">
    <property type="entry name" value="Trigger_fact/SurA_dom_sf"/>
</dbReference>
<evidence type="ECO:0000313" key="2">
    <source>
        <dbReference type="Proteomes" id="UP001592582"/>
    </source>
</evidence>
<dbReference type="PROSITE" id="PS51257">
    <property type="entry name" value="PROKAR_LIPOPROTEIN"/>
    <property type="match status" value="1"/>
</dbReference>
<name>A0ABV6VGY8_9ACTN</name>
<dbReference type="SUPFAM" id="SSF109998">
    <property type="entry name" value="Triger factor/SurA peptide-binding domain-like"/>
    <property type="match status" value="1"/>
</dbReference>
<sequence length="211" mass="21562">MNRRRTAAVALAVSAVAALSACSSTAHPGAAAVVGDQRITVATLQAHVAAYRAAASAAKAQESPGTSGNVLSLLVNAQIVDQALAQQGKSVTTGEVQQTEQAYAQQLGSAQALEQAIISQLHIAPSDFATFAKYQVGQQMLIQLAGVDPSSASAPTAFQKILQKSADNLGVTVNPRYGSWSAKSTNDSAWPPLTAAKQPWLNPAATAPAGS</sequence>
<dbReference type="Gene3D" id="1.10.4030.10">
    <property type="entry name" value="Porin chaperone SurA, peptide-binding domain"/>
    <property type="match status" value="1"/>
</dbReference>
<proteinExistence type="predicted"/>
<dbReference type="Proteomes" id="UP001592582">
    <property type="component" value="Unassembled WGS sequence"/>
</dbReference>
<accession>A0ABV6VGY8</accession>
<protein>
    <submittedName>
        <fullName evidence="1">Uncharacterized protein</fullName>
    </submittedName>
</protein>
<reference evidence="1 2" key="1">
    <citation type="submission" date="2024-09" db="EMBL/GenBank/DDBJ databases">
        <authorList>
            <person name="Lee S.D."/>
        </authorList>
    </citation>
    <scope>NUCLEOTIDE SEQUENCE [LARGE SCALE GENOMIC DNA]</scope>
    <source>
        <strain evidence="1 2">N1-1</strain>
    </source>
</reference>
<gene>
    <name evidence="1" type="ORF">ACEZDG_27090</name>
</gene>
<dbReference type="EMBL" id="JBHEZX010000013">
    <property type="protein sequence ID" value="MFC1412936.1"/>
    <property type="molecule type" value="Genomic_DNA"/>
</dbReference>
<comment type="caution">
    <text evidence="1">The sequence shown here is derived from an EMBL/GenBank/DDBJ whole genome shotgun (WGS) entry which is preliminary data.</text>
</comment>
<keyword evidence="2" id="KW-1185">Reference proteome</keyword>
<evidence type="ECO:0000313" key="1">
    <source>
        <dbReference type="EMBL" id="MFC1412936.1"/>
    </source>
</evidence>
<organism evidence="1 2">
    <name type="scientific">Streptacidiphilus alkalitolerans</name>
    <dbReference type="NCBI Taxonomy" id="3342712"/>
    <lineage>
        <taxon>Bacteria</taxon>
        <taxon>Bacillati</taxon>
        <taxon>Actinomycetota</taxon>
        <taxon>Actinomycetes</taxon>
        <taxon>Kitasatosporales</taxon>
        <taxon>Streptomycetaceae</taxon>
        <taxon>Streptacidiphilus</taxon>
    </lineage>
</organism>